<evidence type="ECO:0000256" key="1">
    <source>
        <dbReference type="SAM" id="Coils"/>
    </source>
</evidence>
<reference evidence="2" key="1">
    <citation type="journal article" date="2021" name="Proc. Natl. Acad. Sci. U.S.A.">
        <title>A Catalog of Tens of Thousands of Viruses from Human Metagenomes Reveals Hidden Associations with Chronic Diseases.</title>
        <authorList>
            <person name="Tisza M.J."/>
            <person name="Buck C.B."/>
        </authorList>
    </citation>
    <scope>NUCLEOTIDE SEQUENCE</scope>
    <source>
        <strain evidence="2">CtkyY8</strain>
    </source>
</reference>
<name>A0A8S5REX7_9VIRU</name>
<evidence type="ECO:0000313" key="2">
    <source>
        <dbReference type="EMBL" id="DAE29532.1"/>
    </source>
</evidence>
<sequence>MKSKLEELKKEQEFYNQELEQEKTRFEQKFQLQNEALLKDKAYWEQRKNNSIEGAWHYQQAVQVLANIEKQLEESKQNLIETE</sequence>
<proteinExistence type="predicted"/>
<feature type="coiled-coil region" evidence="1">
    <location>
        <begin position="2"/>
        <end position="78"/>
    </location>
</feature>
<keyword evidence="1" id="KW-0175">Coiled coil</keyword>
<protein>
    <submittedName>
        <fullName evidence="2">Uncharacterized protein</fullName>
    </submittedName>
</protein>
<accession>A0A8S5REX7</accession>
<organism evidence="2">
    <name type="scientific">virus sp. ctkyY8</name>
    <dbReference type="NCBI Taxonomy" id="2827995"/>
    <lineage>
        <taxon>Viruses</taxon>
    </lineage>
</organism>
<dbReference type="EMBL" id="BK059095">
    <property type="protein sequence ID" value="DAE29532.1"/>
    <property type="molecule type" value="Genomic_DNA"/>
</dbReference>